<keyword evidence="4" id="KW-1185">Reference proteome</keyword>
<gene>
    <name evidence="3" type="ORF">FX988_01153</name>
</gene>
<dbReference type="NCBIfam" id="NF007967">
    <property type="entry name" value="PRK10691.1"/>
    <property type="match status" value="1"/>
</dbReference>
<evidence type="ECO:0000259" key="2">
    <source>
        <dbReference type="Pfam" id="PF01557"/>
    </source>
</evidence>
<proteinExistence type="predicted"/>
<name>A0A857JIX7_9ALTE</name>
<dbReference type="KEGG" id="pmes:FX988_01153"/>
<dbReference type="Gene3D" id="3.90.850.10">
    <property type="entry name" value="Fumarylacetoacetase-like, C-terminal domain"/>
    <property type="match status" value="1"/>
</dbReference>
<evidence type="ECO:0000313" key="4">
    <source>
        <dbReference type="Proteomes" id="UP000464524"/>
    </source>
</evidence>
<sequence length="219" mass="24044">MYQHHDVNGRPIDLPVGKVVCVGRNYLEHIQELNNEVPEQPLLFIKPSTALCDVQQPISIPKDKGSCHNELEIAILVGKQLTDCDEDTAKRSIQGVGLGLDLTLRDVQGALKAKGQPWERAKGFDFSCPISPFVSIDKIDIEGNIEFSLSVNDNVRQQGNSANMMHCITSLLVDISKSFTLLPGDIVLTGTPKGVGPLKEGDELRLVLKEHLLIKTKVT</sequence>
<dbReference type="GO" id="GO:0046872">
    <property type="term" value="F:metal ion binding"/>
    <property type="evidence" value="ECO:0007669"/>
    <property type="project" value="UniProtKB-KW"/>
</dbReference>
<dbReference type="InterPro" id="IPR011234">
    <property type="entry name" value="Fumarylacetoacetase-like_C"/>
</dbReference>
<keyword evidence="1" id="KW-0479">Metal-binding</keyword>
<accession>A0A857JIX7</accession>
<dbReference type="RefSeq" id="WP_160178729.1">
    <property type="nucleotide sequence ID" value="NZ_CP047656.1"/>
</dbReference>
<reference evidence="3 4" key="1">
    <citation type="submission" date="2019-12" db="EMBL/GenBank/DDBJ databases">
        <title>Genome sequencing and assembly of endphytes of Porphyra tenera.</title>
        <authorList>
            <person name="Park J.M."/>
            <person name="Shin R."/>
            <person name="Jo S.H."/>
        </authorList>
    </citation>
    <scope>NUCLEOTIDE SEQUENCE [LARGE SCALE GENOMIC DNA]</scope>
    <source>
        <strain evidence="3 4">GPM4</strain>
    </source>
</reference>
<evidence type="ECO:0000313" key="3">
    <source>
        <dbReference type="EMBL" id="QHJ10931.1"/>
    </source>
</evidence>
<dbReference type="PANTHER" id="PTHR11820:SF7">
    <property type="entry name" value="ACYLPYRUVASE FAHD1, MITOCHONDRIAL"/>
    <property type="match status" value="1"/>
</dbReference>
<dbReference type="InterPro" id="IPR036663">
    <property type="entry name" value="Fumarylacetoacetase_C_sf"/>
</dbReference>
<dbReference type="GO" id="GO:0018773">
    <property type="term" value="F:acetylpyruvate hydrolase activity"/>
    <property type="evidence" value="ECO:0007669"/>
    <property type="project" value="TreeGrafter"/>
</dbReference>
<dbReference type="SUPFAM" id="SSF56529">
    <property type="entry name" value="FAH"/>
    <property type="match status" value="1"/>
</dbReference>
<protein>
    <recommendedName>
        <fullName evidence="2">Fumarylacetoacetase-like C-terminal domain-containing protein</fullName>
    </recommendedName>
</protein>
<dbReference type="AlphaFoldDB" id="A0A857JIX7"/>
<dbReference type="PANTHER" id="PTHR11820">
    <property type="entry name" value="ACYLPYRUVASE"/>
    <property type="match status" value="1"/>
</dbReference>
<dbReference type="Proteomes" id="UP000464524">
    <property type="component" value="Chromosome"/>
</dbReference>
<feature type="domain" description="Fumarylacetoacetase-like C-terminal" evidence="2">
    <location>
        <begin position="18"/>
        <end position="208"/>
    </location>
</feature>
<organism evidence="3 4">
    <name type="scientific">Paraglaciecola mesophila</name>
    <dbReference type="NCBI Taxonomy" id="197222"/>
    <lineage>
        <taxon>Bacteria</taxon>
        <taxon>Pseudomonadati</taxon>
        <taxon>Pseudomonadota</taxon>
        <taxon>Gammaproteobacteria</taxon>
        <taxon>Alteromonadales</taxon>
        <taxon>Alteromonadaceae</taxon>
        <taxon>Paraglaciecola</taxon>
    </lineage>
</organism>
<dbReference type="Pfam" id="PF01557">
    <property type="entry name" value="FAA_hydrolase"/>
    <property type="match status" value="1"/>
</dbReference>
<dbReference type="OrthoDB" id="9805307at2"/>
<dbReference type="EMBL" id="CP047656">
    <property type="protein sequence ID" value="QHJ10931.1"/>
    <property type="molecule type" value="Genomic_DNA"/>
</dbReference>
<evidence type="ECO:0000256" key="1">
    <source>
        <dbReference type="ARBA" id="ARBA00022723"/>
    </source>
</evidence>